<evidence type="ECO:0000313" key="2">
    <source>
        <dbReference type="Proteomes" id="UP000828390"/>
    </source>
</evidence>
<reference evidence="1" key="1">
    <citation type="journal article" date="2019" name="bioRxiv">
        <title>The Genome of the Zebra Mussel, Dreissena polymorpha: A Resource for Invasive Species Research.</title>
        <authorList>
            <person name="McCartney M.A."/>
            <person name="Auch B."/>
            <person name="Kono T."/>
            <person name="Mallez S."/>
            <person name="Zhang Y."/>
            <person name="Obille A."/>
            <person name="Becker A."/>
            <person name="Abrahante J.E."/>
            <person name="Garbe J."/>
            <person name="Badalamenti J.P."/>
            <person name="Herman A."/>
            <person name="Mangelson H."/>
            <person name="Liachko I."/>
            <person name="Sullivan S."/>
            <person name="Sone E.D."/>
            <person name="Koren S."/>
            <person name="Silverstein K.A.T."/>
            <person name="Beckman K.B."/>
            <person name="Gohl D.M."/>
        </authorList>
    </citation>
    <scope>NUCLEOTIDE SEQUENCE</scope>
    <source>
        <strain evidence="1">Duluth1</strain>
        <tissue evidence="1">Whole animal</tissue>
    </source>
</reference>
<dbReference type="EMBL" id="JAIWYP010000009">
    <property type="protein sequence ID" value="KAH3769278.1"/>
    <property type="molecule type" value="Genomic_DNA"/>
</dbReference>
<reference evidence="1" key="2">
    <citation type="submission" date="2020-11" db="EMBL/GenBank/DDBJ databases">
        <authorList>
            <person name="McCartney M.A."/>
            <person name="Auch B."/>
            <person name="Kono T."/>
            <person name="Mallez S."/>
            <person name="Becker A."/>
            <person name="Gohl D.M."/>
            <person name="Silverstein K.A.T."/>
            <person name="Koren S."/>
            <person name="Bechman K.B."/>
            <person name="Herman A."/>
            <person name="Abrahante J.E."/>
            <person name="Garbe J."/>
        </authorList>
    </citation>
    <scope>NUCLEOTIDE SEQUENCE</scope>
    <source>
        <strain evidence="1">Duluth1</strain>
        <tissue evidence="1">Whole animal</tissue>
    </source>
</reference>
<evidence type="ECO:0000313" key="1">
    <source>
        <dbReference type="EMBL" id="KAH3769278.1"/>
    </source>
</evidence>
<proteinExistence type="predicted"/>
<keyword evidence="2" id="KW-1185">Reference proteome</keyword>
<gene>
    <name evidence="1" type="ORF">DPMN_170528</name>
</gene>
<sequence>MLMTKITSRGSLSLSVASSKQFKLREASCLFFTYAGSLESLSVLVLSTEGAENRNWSDYAVSQGKGRWRPGQVRTRQFVN</sequence>
<name>A0A9D4IEN8_DREPO</name>
<dbReference type="Proteomes" id="UP000828390">
    <property type="component" value="Unassembled WGS sequence"/>
</dbReference>
<accession>A0A9D4IEN8</accession>
<protein>
    <submittedName>
        <fullName evidence="1">Uncharacterized protein</fullName>
    </submittedName>
</protein>
<organism evidence="1 2">
    <name type="scientific">Dreissena polymorpha</name>
    <name type="common">Zebra mussel</name>
    <name type="synonym">Mytilus polymorpha</name>
    <dbReference type="NCBI Taxonomy" id="45954"/>
    <lineage>
        <taxon>Eukaryota</taxon>
        <taxon>Metazoa</taxon>
        <taxon>Spiralia</taxon>
        <taxon>Lophotrochozoa</taxon>
        <taxon>Mollusca</taxon>
        <taxon>Bivalvia</taxon>
        <taxon>Autobranchia</taxon>
        <taxon>Heteroconchia</taxon>
        <taxon>Euheterodonta</taxon>
        <taxon>Imparidentia</taxon>
        <taxon>Neoheterodontei</taxon>
        <taxon>Myida</taxon>
        <taxon>Dreissenoidea</taxon>
        <taxon>Dreissenidae</taxon>
        <taxon>Dreissena</taxon>
    </lineage>
</organism>
<dbReference type="AlphaFoldDB" id="A0A9D4IEN8"/>
<comment type="caution">
    <text evidence="1">The sequence shown here is derived from an EMBL/GenBank/DDBJ whole genome shotgun (WGS) entry which is preliminary data.</text>
</comment>